<dbReference type="Pfam" id="PF00106">
    <property type="entry name" value="adh_short"/>
    <property type="match status" value="1"/>
</dbReference>
<comment type="caution">
    <text evidence="5">The sequence shown here is derived from an EMBL/GenBank/DDBJ whole genome shotgun (WGS) entry which is preliminary data.</text>
</comment>
<accession>A0A9W8LRR8</accession>
<protein>
    <recommendedName>
        <fullName evidence="7">NAD(P)-binding protein</fullName>
    </recommendedName>
</protein>
<keyword evidence="4" id="KW-0560">Oxidoreductase</keyword>
<dbReference type="Proteomes" id="UP001140094">
    <property type="component" value="Unassembled WGS sequence"/>
</dbReference>
<evidence type="ECO:0000256" key="4">
    <source>
        <dbReference type="ARBA" id="ARBA00023002"/>
    </source>
</evidence>
<dbReference type="InterPro" id="IPR036291">
    <property type="entry name" value="NAD(P)-bd_dom_sf"/>
</dbReference>
<dbReference type="GO" id="GO:0006729">
    <property type="term" value="P:tetrahydrobiopterin biosynthetic process"/>
    <property type="evidence" value="ECO:0007669"/>
    <property type="project" value="TreeGrafter"/>
</dbReference>
<keyword evidence="3" id="KW-0521">NADP</keyword>
<evidence type="ECO:0008006" key="7">
    <source>
        <dbReference type="Google" id="ProtNLM"/>
    </source>
</evidence>
<dbReference type="PANTHER" id="PTHR44085:SF2">
    <property type="entry name" value="SEPIAPTERIN REDUCTASE"/>
    <property type="match status" value="1"/>
</dbReference>
<dbReference type="EMBL" id="JANBUO010001894">
    <property type="protein sequence ID" value="KAJ2796455.1"/>
    <property type="molecule type" value="Genomic_DNA"/>
</dbReference>
<dbReference type="PANTHER" id="PTHR44085">
    <property type="entry name" value="SEPIAPTERIN REDUCTASE"/>
    <property type="match status" value="1"/>
</dbReference>
<dbReference type="PRINTS" id="PR00081">
    <property type="entry name" value="GDHRDH"/>
</dbReference>
<dbReference type="InterPro" id="IPR002347">
    <property type="entry name" value="SDR_fam"/>
</dbReference>
<dbReference type="GO" id="GO:0004757">
    <property type="term" value="F:sepiapterin reductase (NADP+) activity"/>
    <property type="evidence" value="ECO:0007669"/>
    <property type="project" value="TreeGrafter"/>
</dbReference>
<dbReference type="InterPro" id="IPR051721">
    <property type="entry name" value="Biopterin_syn/organic_redct"/>
</dbReference>
<evidence type="ECO:0000256" key="2">
    <source>
        <dbReference type="ARBA" id="ARBA00022490"/>
    </source>
</evidence>
<evidence type="ECO:0000256" key="1">
    <source>
        <dbReference type="ARBA" id="ARBA00004496"/>
    </source>
</evidence>
<comment type="subcellular location">
    <subcellularLocation>
        <location evidence="1">Cytoplasm</location>
    </subcellularLocation>
</comment>
<dbReference type="Gene3D" id="3.40.50.720">
    <property type="entry name" value="NAD(P)-binding Rossmann-like Domain"/>
    <property type="match status" value="1"/>
</dbReference>
<dbReference type="GO" id="GO:0005737">
    <property type="term" value="C:cytoplasm"/>
    <property type="evidence" value="ECO:0007669"/>
    <property type="project" value="UniProtKB-SubCell"/>
</dbReference>
<proteinExistence type="predicted"/>
<dbReference type="InterPro" id="IPR020904">
    <property type="entry name" value="Sc_DH/Rdtase_CS"/>
</dbReference>
<dbReference type="PROSITE" id="PS00061">
    <property type="entry name" value="ADH_SHORT"/>
    <property type="match status" value="1"/>
</dbReference>
<reference evidence="5" key="1">
    <citation type="submission" date="2022-07" db="EMBL/GenBank/DDBJ databases">
        <title>Phylogenomic reconstructions and comparative analyses of Kickxellomycotina fungi.</title>
        <authorList>
            <person name="Reynolds N.K."/>
            <person name="Stajich J.E."/>
            <person name="Barry K."/>
            <person name="Grigoriev I.V."/>
            <person name="Crous P."/>
            <person name="Smith M.E."/>
        </authorList>
    </citation>
    <scope>NUCLEOTIDE SEQUENCE</scope>
    <source>
        <strain evidence="5">NRRL 1565</strain>
    </source>
</reference>
<keyword evidence="2" id="KW-0963">Cytoplasm</keyword>
<dbReference type="AlphaFoldDB" id="A0A9W8LRR8"/>
<dbReference type="OrthoDB" id="153074at2759"/>
<gene>
    <name evidence="5" type="ORF">H4R20_005523</name>
</gene>
<name>A0A9W8LRR8_9FUNG</name>
<dbReference type="SUPFAM" id="SSF51735">
    <property type="entry name" value="NAD(P)-binding Rossmann-fold domains"/>
    <property type="match status" value="1"/>
</dbReference>
<organism evidence="5 6">
    <name type="scientific">Coemansia guatemalensis</name>
    <dbReference type="NCBI Taxonomy" id="2761395"/>
    <lineage>
        <taxon>Eukaryota</taxon>
        <taxon>Fungi</taxon>
        <taxon>Fungi incertae sedis</taxon>
        <taxon>Zoopagomycota</taxon>
        <taxon>Kickxellomycotina</taxon>
        <taxon>Kickxellomycetes</taxon>
        <taxon>Kickxellales</taxon>
        <taxon>Kickxellaceae</taxon>
        <taxon>Coemansia</taxon>
    </lineage>
</organism>
<sequence length="269" mass="28397">MSDVVVITGASRSIGRQTCIKLLQKQALTVIAVARSGDALATLKTEAEAVSLRSGHKSQLITVTGDIASSATQDAVISALHSAGGHLRALINNAATLSPTGPVLENTAEQWRAIWETNFLAPVSLISRCLAFFRSHSDSRVILNITSSTSKGPVPGFGPYGSTKVALNYVTAAMAAEYPDITSIAFYPGVVETPMNGSALAAAYAFQKHAQETGNNAIDMSPVIAKLQNPITPDLPSAIMANLALRADAKLSGKYFVYSDEEMLPYTNK</sequence>
<evidence type="ECO:0000256" key="3">
    <source>
        <dbReference type="ARBA" id="ARBA00022857"/>
    </source>
</evidence>
<evidence type="ECO:0000313" key="6">
    <source>
        <dbReference type="Proteomes" id="UP001140094"/>
    </source>
</evidence>
<keyword evidence="6" id="KW-1185">Reference proteome</keyword>
<evidence type="ECO:0000313" key="5">
    <source>
        <dbReference type="EMBL" id="KAJ2796455.1"/>
    </source>
</evidence>